<dbReference type="Proteomes" id="UP001057402">
    <property type="component" value="Chromosome 4"/>
</dbReference>
<evidence type="ECO:0000313" key="2">
    <source>
        <dbReference type="Proteomes" id="UP001057402"/>
    </source>
</evidence>
<accession>A0ACB9R7I6</accession>
<proteinExistence type="predicted"/>
<sequence length="747" mass="84069">MGATASKVEEDKALQLCRERKKLVRQALDGRCSLAAAHVMYIQSLRNTGTALRKFVEPEAHSEPFLHPSSSATPEPLALMEKSLSQMSFSSPSISQWHNATDAFSPSPPPSSITYKANHMKVTGSYSTKVSEKVPSPVMGRVAFSGVPQNSNPSTEPVGMPSFPDPPVAPETPLWDFFGLTHPFDDQFSSEEVNGTDQRFERASDISRFQEVEGIPELEDVQRSVSSRGSECNHDSEDEFNEPSTDTLVRRFENVNRVNDRNPSTPCKSPVATGTTSQSEFLTGERSASPDLTSFKGMPSTSALPADTKIPMRDDQNKKVAPKDFYSSIKEIEFLFIKASESGKEVPRKLEANKLHFRPILQRPERSSVLCVYLSSCFPCGQDPQPAREAEPARAEVKYLTWHRTRSSRSASSGNLLGLNPKDDVQELNGRSYVENSCMISGSHASTLDRLYAWERKLYDEVKASQEIRRDYDSKCKLLRQLESKKSSTSIEKTRAVAKDLHSRIKVAIHRIDSISKRIEELRDRELQPQLGELIEGLSRMWEVMSECHKLQFNIISVAYCNSNTRTPLQSESYKEIVLQLEDELTSLSSSFTKWIGAQKSYLQSINAWLFKCVSLEGMTSKRKKRWQPQPKDKVKRHGAPIYTTCIEWLEVLDELPEKEVTDSIKGLAAEVRRFLPRQEKNQGKGRDAASREDASEDFPVSIDGVRLSMVVLLDKLNKYAESSVKDYASLQKTILESKNNYGKPKR</sequence>
<name>A0ACB9R7I6_9MYRT</name>
<protein>
    <submittedName>
        <fullName evidence="1">Uncharacterized protein</fullName>
    </submittedName>
</protein>
<organism evidence="1 2">
    <name type="scientific">Melastoma candidum</name>
    <dbReference type="NCBI Taxonomy" id="119954"/>
    <lineage>
        <taxon>Eukaryota</taxon>
        <taxon>Viridiplantae</taxon>
        <taxon>Streptophyta</taxon>
        <taxon>Embryophyta</taxon>
        <taxon>Tracheophyta</taxon>
        <taxon>Spermatophyta</taxon>
        <taxon>Magnoliopsida</taxon>
        <taxon>eudicotyledons</taxon>
        <taxon>Gunneridae</taxon>
        <taxon>Pentapetalae</taxon>
        <taxon>rosids</taxon>
        <taxon>malvids</taxon>
        <taxon>Myrtales</taxon>
        <taxon>Melastomataceae</taxon>
        <taxon>Melastomatoideae</taxon>
        <taxon>Melastomateae</taxon>
        <taxon>Melastoma</taxon>
    </lineage>
</organism>
<gene>
    <name evidence="1" type="ORF">MLD38_011730</name>
</gene>
<comment type="caution">
    <text evidence="1">The sequence shown here is derived from an EMBL/GenBank/DDBJ whole genome shotgun (WGS) entry which is preliminary data.</text>
</comment>
<evidence type="ECO:0000313" key="1">
    <source>
        <dbReference type="EMBL" id="KAI4373624.1"/>
    </source>
</evidence>
<reference evidence="2" key="1">
    <citation type="journal article" date="2023" name="Front. Plant Sci.">
        <title>Chromosomal-level genome assembly of Melastoma candidum provides insights into trichome evolution.</title>
        <authorList>
            <person name="Zhong Y."/>
            <person name="Wu W."/>
            <person name="Sun C."/>
            <person name="Zou P."/>
            <person name="Liu Y."/>
            <person name="Dai S."/>
            <person name="Zhou R."/>
        </authorList>
    </citation>
    <scope>NUCLEOTIDE SEQUENCE [LARGE SCALE GENOMIC DNA]</scope>
</reference>
<dbReference type="EMBL" id="CM042883">
    <property type="protein sequence ID" value="KAI4373624.1"/>
    <property type="molecule type" value="Genomic_DNA"/>
</dbReference>
<keyword evidence="2" id="KW-1185">Reference proteome</keyword>